<dbReference type="Pfam" id="PF03486">
    <property type="entry name" value="HI0933_like"/>
    <property type="match status" value="1"/>
</dbReference>
<dbReference type="Gene3D" id="3.50.50.60">
    <property type="entry name" value="FAD/NAD(P)-binding domain"/>
    <property type="match status" value="1"/>
</dbReference>
<dbReference type="AlphaFoldDB" id="A0A3R9PBX9"/>
<dbReference type="SUPFAM" id="SSF160996">
    <property type="entry name" value="HI0933 insert domain-like"/>
    <property type="match status" value="1"/>
</dbReference>
<dbReference type="InterPro" id="IPR055178">
    <property type="entry name" value="RsdA/BaiN/AoA(So)-like_dom"/>
</dbReference>
<dbReference type="Proteomes" id="UP000280066">
    <property type="component" value="Unassembled WGS sequence"/>
</dbReference>
<protein>
    <submittedName>
        <fullName evidence="6">TIGR03862 family flavoprotein</fullName>
    </submittedName>
</protein>
<dbReference type="OrthoDB" id="5288829at2"/>
<reference evidence="6 7" key="1">
    <citation type="submission" date="2018-12" db="EMBL/GenBank/DDBJ databases">
        <authorList>
            <person name="Feng G."/>
            <person name="Zhu H."/>
        </authorList>
    </citation>
    <scope>NUCLEOTIDE SEQUENCE [LARGE SCALE GENOMIC DNA]</scope>
    <source>
        <strain evidence="6 7">9PBR-2</strain>
    </source>
</reference>
<dbReference type="InterPro" id="IPR004792">
    <property type="entry name" value="BaiN-like"/>
</dbReference>
<dbReference type="InterPro" id="IPR036188">
    <property type="entry name" value="FAD/NAD-bd_sf"/>
</dbReference>
<feature type="domain" description="RsdA/BaiN/AoA(So)-like insert" evidence="5">
    <location>
        <begin position="199"/>
        <end position="349"/>
    </location>
</feature>
<dbReference type="PANTHER" id="PTHR42887">
    <property type="entry name" value="OS12G0638800 PROTEIN"/>
    <property type="match status" value="1"/>
</dbReference>
<dbReference type="RefSeq" id="WP_125429763.1">
    <property type="nucleotide sequence ID" value="NZ_RWIS01000006.1"/>
</dbReference>
<dbReference type="SUPFAM" id="SSF51905">
    <property type="entry name" value="FAD/NAD(P)-binding domain"/>
    <property type="match status" value="1"/>
</dbReference>
<dbReference type="InterPro" id="IPR057661">
    <property type="entry name" value="RsdA/BaiN/AoA(So)_Rossmann"/>
</dbReference>
<gene>
    <name evidence="6" type="ORF">EI290_10985</name>
</gene>
<evidence type="ECO:0000313" key="7">
    <source>
        <dbReference type="Proteomes" id="UP000280066"/>
    </source>
</evidence>
<dbReference type="InterPro" id="IPR023166">
    <property type="entry name" value="BaiN-like_dom_sf"/>
</dbReference>
<comment type="caution">
    <text evidence="6">The sequence shown here is derived from an EMBL/GenBank/DDBJ whole genome shotgun (WGS) entry which is preliminary data.</text>
</comment>
<evidence type="ECO:0000259" key="4">
    <source>
        <dbReference type="Pfam" id="PF03486"/>
    </source>
</evidence>
<evidence type="ECO:0000256" key="3">
    <source>
        <dbReference type="ARBA" id="ARBA00022827"/>
    </source>
</evidence>
<dbReference type="NCBIfam" id="TIGR00275">
    <property type="entry name" value="aminoacetone oxidase family FAD-binding enzyme"/>
    <property type="match status" value="1"/>
</dbReference>
<keyword evidence="3" id="KW-0274">FAD</keyword>
<organism evidence="6 7">
    <name type="scientific">Hymenobacter metallilatus</name>
    <dbReference type="NCBI Taxonomy" id="2493666"/>
    <lineage>
        <taxon>Bacteria</taxon>
        <taxon>Pseudomonadati</taxon>
        <taxon>Bacteroidota</taxon>
        <taxon>Cytophagia</taxon>
        <taxon>Cytophagales</taxon>
        <taxon>Hymenobacteraceae</taxon>
        <taxon>Hymenobacter</taxon>
    </lineage>
</organism>
<dbReference type="Gene3D" id="2.40.30.10">
    <property type="entry name" value="Translation factors"/>
    <property type="match status" value="1"/>
</dbReference>
<keyword evidence="7" id="KW-1185">Reference proteome</keyword>
<evidence type="ECO:0000259" key="5">
    <source>
        <dbReference type="Pfam" id="PF22780"/>
    </source>
</evidence>
<sequence>MQHTSSPTVAIIGGGPAGLLAAQHLAGAGYRVQVFEAQATPGRKFLVAGHGGFNLTNAEEAALFAARYGSCTPAFSRFLAAFSPLDLRAWAADLGIDTFVGTSGRVFPLAEHKPAQLLRAWLAQLRHLGVELHTRHRWLGFAPANGLRIRNEASGEELVVQPDATLLALGGASWVKTGSDGQWLPTLQAAGVTCMPFAPSNCGAEVAWSAYFREKVGRQPLKNVALSCGAHTVRGEIMLTDYGLEGTPVYALTPHLRAALTGGRPAELHLNLKPDLTAAQLLEKLRRRRPSKSWAAFLSEALRLKPPVPTLLREVGPAVLPAPLPQVQELLTRLPIPVRGLRPLDEAISTAGGVAWDAVNEHLMLRQRPGTFVAGEMLDWEAPTGGYLLQGCFSTGAWAARGIRQWLRA</sequence>
<evidence type="ECO:0000313" key="6">
    <source>
        <dbReference type="EMBL" id="RSK33227.1"/>
    </source>
</evidence>
<dbReference type="InterPro" id="IPR022460">
    <property type="entry name" value="Flavoprotein_PP4765"/>
</dbReference>
<evidence type="ECO:0000256" key="2">
    <source>
        <dbReference type="ARBA" id="ARBA00022630"/>
    </source>
</evidence>
<keyword evidence="2" id="KW-0285">Flavoprotein</keyword>
<accession>A0A3R9PBX9</accession>
<proteinExistence type="predicted"/>
<dbReference type="PANTHER" id="PTHR42887:SF1">
    <property type="entry name" value="BLR3961 PROTEIN"/>
    <property type="match status" value="1"/>
</dbReference>
<dbReference type="NCBIfam" id="TIGR03862">
    <property type="entry name" value="flavo_PP4765"/>
    <property type="match status" value="1"/>
</dbReference>
<evidence type="ECO:0000256" key="1">
    <source>
        <dbReference type="ARBA" id="ARBA00001974"/>
    </source>
</evidence>
<comment type="cofactor">
    <cofactor evidence="1">
        <name>FAD</name>
        <dbReference type="ChEBI" id="CHEBI:57692"/>
    </cofactor>
</comment>
<dbReference type="Pfam" id="PF22780">
    <property type="entry name" value="HI0933_like_1st"/>
    <property type="match status" value="1"/>
</dbReference>
<feature type="domain" description="RsdA/BaiN/AoA(So)-like Rossmann fold-like" evidence="4">
    <location>
        <begin position="8"/>
        <end position="401"/>
    </location>
</feature>
<name>A0A3R9PBX9_9BACT</name>
<dbReference type="EMBL" id="RWIS01000006">
    <property type="protein sequence ID" value="RSK33227.1"/>
    <property type="molecule type" value="Genomic_DNA"/>
</dbReference>
<dbReference type="Gene3D" id="1.10.8.260">
    <property type="entry name" value="HI0933 insert domain-like"/>
    <property type="match status" value="1"/>
</dbReference>